<evidence type="ECO:0000256" key="7">
    <source>
        <dbReference type="RuleBase" id="RU367016"/>
    </source>
</evidence>
<organism evidence="10 11">
    <name type="scientific">Humibacillus xanthopallidus</name>
    <dbReference type="NCBI Taxonomy" id="412689"/>
    <lineage>
        <taxon>Bacteria</taxon>
        <taxon>Bacillati</taxon>
        <taxon>Actinomycetota</taxon>
        <taxon>Actinomycetes</taxon>
        <taxon>Micrococcales</taxon>
        <taxon>Intrasporangiaceae</taxon>
        <taxon>Humibacillus</taxon>
    </lineage>
</organism>
<evidence type="ECO:0000256" key="3">
    <source>
        <dbReference type="ARBA" id="ARBA00022475"/>
    </source>
</evidence>
<feature type="transmembrane region" description="Helical" evidence="7">
    <location>
        <begin position="72"/>
        <end position="102"/>
    </location>
</feature>
<dbReference type="EMBL" id="VFPM01000002">
    <property type="protein sequence ID" value="TQM61628.1"/>
    <property type="molecule type" value="Genomic_DNA"/>
</dbReference>
<protein>
    <submittedName>
        <fullName evidence="10">Membrane-associated protein</fullName>
    </submittedName>
</protein>
<gene>
    <name evidence="10" type="ORF">FBY41_1639</name>
</gene>
<comment type="subcellular location">
    <subcellularLocation>
        <location evidence="1 7">Cell membrane</location>
        <topology evidence="1 7">Multi-pass membrane protein</topology>
    </subcellularLocation>
</comment>
<keyword evidence="5 7" id="KW-1133">Transmembrane helix</keyword>
<dbReference type="AlphaFoldDB" id="A0A543HTI6"/>
<dbReference type="GO" id="GO:0005886">
    <property type="term" value="C:plasma membrane"/>
    <property type="evidence" value="ECO:0007669"/>
    <property type="project" value="UniProtKB-SubCell"/>
</dbReference>
<comment type="caution">
    <text evidence="10">The sequence shown here is derived from an EMBL/GenBank/DDBJ whole genome shotgun (WGS) entry which is preliminary data.</text>
</comment>
<comment type="similarity">
    <text evidence="2 7">Belongs to the DedA family.</text>
</comment>
<accession>A0A543HTI6</accession>
<dbReference type="PANTHER" id="PTHR30353">
    <property type="entry name" value="INNER MEMBRANE PROTEIN DEDA-RELATED"/>
    <property type="match status" value="1"/>
</dbReference>
<sequence length="269" mass="29242">MRTIPAERAAPLTLLIMHALAALSAAAPALGPKWMDPTYLLEQYGAAFFWIAIAIVFIECGLLFPILPGDSLLFAVGLFIATGQIHINLVVAIVGLCAAAFLGNVVGYEIGRAIGTPLYQRDGRILKKKYFDETTAFFDKHGNKALVIGRFVPIVRTFITVVAGVSRMDRRRFFTWSAVGAVLWVTSLTLLGYFLGAAFPWLSDKLEIAVLLIVAVSVLPMLFEYLKHRRQANAIVEELGEAAEDIIDPADGGVLPAESVGDPGRGDRR</sequence>
<evidence type="ECO:0000313" key="10">
    <source>
        <dbReference type="EMBL" id="TQM61628.1"/>
    </source>
</evidence>
<name>A0A543HTI6_9MICO</name>
<proteinExistence type="inferred from homology"/>
<reference evidence="10 11" key="1">
    <citation type="submission" date="2019-06" db="EMBL/GenBank/DDBJ databases">
        <title>Genome sequencing of plant associated microbes to promote plant fitness in Sorghum bicolor and Oryza sativa.</title>
        <authorList>
            <person name="Coleman-Derr D."/>
        </authorList>
    </citation>
    <scope>NUCLEOTIDE SEQUENCE [LARGE SCALE GENOMIC DNA]</scope>
    <source>
        <strain evidence="10 11">KV-663</strain>
    </source>
</reference>
<feature type="region of interest" description="Disordered" evidence="8">
    <location>
        <begin position="250"/>
        <end position="269"/>
    </location>
</feature>
<dbReference type="Proteomes" id="UP000316747">
    <property type="component" value="Unassembled WGS sequence"/>
</dbReference>
<feature type="transmembrane region" description="Helical" evidence="7">
    <location>
        <begin position="147"/>
        <end position="166"/>
    </location>
</feature>
<evidence type="ECO:0000256" key="2">
    <source>
        <dbReference type="ARBA" id="ARBA00010792"/>
    </source>
</evidence>
<keyword evidence="4 7" id="KW-0812">Transmembrane</keyword>
<feature type="transmembrane region" description="Helical" evidence="7">
    <location>
        <begin position="208"/>
        <end position="226"/>
    </location>
</feature>
<evidence type="ECO:0000256" key="4">
    <source>
        <dbReference type="ARBA" id="ARBA00022692"/>
    </source>
</evidence>
<evidence type="ECO:0000256" key="8">
    <source>
        <dbReference type="SAM" id="MobiDB-lite"/>
    </source>
</evidence>
<feature type="transmembrane region" description="Helical" evidence="7">
    <location>
        <begin position="44"/>
        <end position="65"/>
    </location>
</feature>
<feature type="domain" description="VTT" evidence="9">
    <location>
        <begin position="67"/>
        <end position="193"/>
    </location>
</feature>
<keyword evidence="3 7" id="KW-1003">Cell membrane</keyword>
<evidence type="ECO:0000256" key="6">
    <source>
        <dbReference type="ARBA" id="ARBA00023136"/>
    </source>
</evidence>
<evidence type="ECO:0000259" key="9">
    <source>
        <dbReference type="Pfam" id="PF09335"/>
    </source>
</evidence>
<dbReference type="Pfam" id="PF09335">
    <property type="entry name" value="VTT_dom"/>
    <property type="match status" value="1"/>
</dbReference>
<evidence type="ECO:0000256" key="5">
    <source>
        <dbReference type="ARBA" id="ARBA00022989"/>
    </source>
</evidence>
<feature type="transmembrane region" description="Helical" evidence="7">
    <location>
        <begin position="173"/>
        <end position="196"/>
    </location>
</feature>
<dbReference type="InterPro" id="IPR032816">
    <property type="entry name" value="VTT_dom"/>
</dbReference>
<evidence type="ECO:0000256" key="1">
    <source>
        <dbReference type="ARBA" id="ARBA00004651"/>
    </source>
</evidence>
<evidence type="ECO:0000313" key="11">
    <source>
        <dbReference type="Proteomes" id="UP000316747"/>
    </source>
</evidence>
<dbReference type="InterPro" id="IPR032818">
    <property type="entry name" value="DedA-like"/>
</dbReference>
<keyword evidence="11" id="KW-1185">Reference proteome</keyword>
<dbReference type="PANTHER" id="PTHR30353:SF0">
    <property type="entry name" value="TRANSMEMBRANE PROTEIN"/>
    <property type="match status" value="1"/>
</dbReference>
<keyword evidence="6 7" id="KW-0472">Membrane</keyword>